<dbReference type="GO" id="GO:0009143">
    <property type="term" value="P:nucleoside triphosphate catabolic process"/>
    <property type="evidence" value="ECO:0007669"/>
    <property type="project" value="InterPro"/>
</dbReference>
<organism evidence="4 5">
    <name type="scientific">Acidithiobacillus ferrivorans</name>
    <dbReference type="NCBI Taxonomy" id="160808"/>
    <lineage>
        <taxon>Bacteria</taxon>
        <taxon>Pseudomonadati</taxon>
        <taxon>Pseudomonadota</taxon>
        <taxon>Acidithiobacillia</taxon>
        <taxon>Acidithiobacillales</taxon>
        <taxon>Acidithiobacillaceae</taxon>
        <taxon>Acidithiobacillus</taxon>
    </lineage>
</organism>
<evidence type="ECO:0000256" key="3">
    <source>
        <dbReference type="ARBA" id="ARBA00023080"/>
    </source>
</evidence>
<keyword evidence="2" id="KW-0378">Hydrolase</keyword>
<comment type="caution">
    <text evidence="4">The sequence shown here is derived from an EMBL/GenBank/DDBJ whole genome shotgun (WGS) entry which is preliminary data.</text>
</comment>
<dbReference type="Pfam" id="PF01725">
    <property type="entry name" value="Ham1p_like"/>
    <property type="match status" value="1"/>
</dbReference>
<dbReference type="GO" id="GO:0005829">
    <property type="term" value="C:cytosol"/>
    <property type="evidence" value="ECO:0007669"/>
    <property type="project" value="TreeGrafter"/>
</dbReference>
<proteinExistence type="inferred from homology"/>
<dbReference type="SUPFAM" id="SSF52972">
    <property type="entry name" value="ITPase-like"/>
    <property type="match status" value="1"/>
</dbReference>
<feature type="non-terminal residue" evidence="4">
    <location>
        <position position="1"/>
    </location>
</feature>
<sequence>VVANDPTVRGGTTSPTTIRKLLRAMESLRGSARQAYFTCCMVYLTEAGDPSPLIGQGFWFGEIARAPRGGGGSGYDPIFYPAGLGGSAAELDGPQKGALSHRGAALRALLALLRQPGYSSPQPASPRD</sequence>
<evidence type="ECO:0000313" key="4">
    <source>
        <dbReference type="EMBL" id="OYV72650.1"/>
    </source>
</evidence>
<name>A0A257SJP0_9PROT</name>
<dbReference type="PANTHER" id="PTHR11067:SF9">
    <property type="entry name" value="INOSINE TRIPHOSPHATE PYROPHOSPHATASE"/>
    <property type="match status" value="1"/>
</dbReference>
<evidence type="ECO:0008006" key="6">
    <source>
        <dbReference type="Google" id="ProtNLM"/>
    </source>
</evidence>
<evidence type="ECO:0000313" key="5">
    <source>
        <dbReference type="Proteomes" id="UP000216779"/>
    </source>
</evidence>
<keyword evidence="3" id="KW-0546">Nucleotide metabolism</keyword>
<dbReference type="Gene3D" id="3.90.950.10">
    <property type="match status" value="1"/>
</dbReference>
<dbReference type="AlphaFoldDB" id="A0A257SJP0"/>
<evidence type="ECO:0000256" key="1">
    <source>
        <dbReference type="ARBA" id="ARBA00008023"/>
    </source>
</evidence>
<reference evidence="4 5" key="1">
    <citation type="submission" date="2017-03" db="EMBL/GenBank/DDBJ databases">
        <title>Lifting the veil on microbial sulfur biogeochemistry in mining wastewaters.</title>
        <authorList>
            <person name="Kantor R.S."/>
            <person name="Colenbrander Nelson T."/>
            <person name="Marshall S."/>
            <person name="Bennett D."/>
            <person name="Apte S."/>
            <person name="Camacho D."/>
            <person name="Thomas B.C."/>
            <person name="Warren L.A."/>
            <person name="Banfield J.F."/>
        </authorList>
    </citation>
    <scope>NUCLEOTIDE SEQUENCE [LARGE SCALE GENOMIC DNA]</scope>
    <source>
        <strain evidence="4">21-59-9</strain>
    </source>
</reference>
<dbReference type="GO" id="GO:0009117">
    <property type="term" value="P:nucleotide metabolic process"/>
    <property type="evidence" value="ECO:0007669"/>
    <property type="project" value="UniProtKB-KW"/>
</dbReference>
<evidence type="ECO:0000256" key="2">
    <source>
        <dbReference type="ARBA" id="ARBA00022801"/>
    </source>
</evidence>
<protein>
    <recommendedName>
        <fullName evidence="6">Non-canonical purine NTP pyrophosphatase</fullName>
    </recommendedName>
</protein>
<dbReference type="InterPro" id="IPR029001">
    <property type="entry name" value="ITPase-like_fam"/>
</dbReference>
<dbReference type="EMBL" id="NCBC01000822">
    <property type="protein sequence ID" value="OYV72650.1"/>
    <property type="molecule type" value="Genomic_DNA"/>
</dbReference>
<dbReference type="PANTHER" id="PTHR11067">
    <property type="entry name" value="INOSINE TRIPHOSPHATE PYROPHOSPHATASE/HAM1 PROTEIN"/>
    <property type="match status" value="1"/>
</dbReference>
<comment type="similarity">
    <text evidence="1">Belongs to the HAM1 NTPase family.</text>
</comment>
<dbReference type="Proteomes" id="UP000216779">
    <property type="component" value="Unassembled WGS sequence"/>
</dbReference>
<dbReference type="GO" id="GO:0047429">
    <property type="term" value="F:nucleoside triphosphate diphosphatase activity"/>
    <property type="evidence" value="ECO:0007669"/>
    <property type="project" value="InterPro"/>
</dbReference>
<gene>
    <name evidence="4" type="ORF">B7Z70_14500</name>
</gene>
<accession>A0A257SJP0</accession>
<dbReference type="InterPro" id="IPR002637">
    <property type="entry name" value="RdgB/HAM1"/>
</dbReference>